<evidence type="ECO:0000256" key="1">
    <source>
        <dbReference type="ARBA" id="ARBA00009528"/>
    </source>
</evidence>
<dbReference type="InterPro" id="IPR011356">
    <property type="entry name" value="Leucine_aapep/pepB"/>
</dbReference>
<accession>D5BTX9</accession>
<dbReference type="GO" id="GO:0070006">
    <property type="term" value="F:metalloaminopeptidase activity"/>
    <property type="evidence" value="ECO:0007669"/>
    <property type="project" value="InterPro"/>
</dbReference>
<dbReference type="InterPro" id="IPR048816">
    <property type="entry name" value="Peptidase_M17_N_1"/>
</dbReference>
<feature type="domain" description="Cytosol aminopeptidase" evidence="6">
    <location>
        <begin position="315"/>
        <end position="322"/>
    </location>
</feature>
<dbReference type="Gene3D" id="3.40.630.10">
    <property type="entry name" value="Zn peptidases"/>
    <property type="match status" value="1"/>
</dbReference>
<comment type="similarity">
    <text evidence="1">Belongs to the peptidase M17 family.</text>
</comment>
<dbReference type="PROSITE" id="PS00631">
    <property type="entry name" value="CYTOSOL_AP"/>
    <property type="match status" value="1"/>
</dbReference>
<dbReference type="PANTHER" id="PTHR11963">
    <property type="entry name" value="LEUCINE AMINOPEPTIDASE-RELATED"/>
    <property type="match status" value="1"/>
</dbReference>
<gene>
    <name evidence="7" type="ordered locus">SAR116_1483</name>
</gene>
<dbReference type="STRING" id="488538.SAR116_1483"/>
<dbReference type="eggNOG" id="COG0260">
    <property type="taxonomic scope" value="Bacteria"/>
</dbReference>
<dbReference type="Pfam" id="PF00883">
    <property type="entry name" value="Peptidase_M17"/>
    <property type="match status" value="1"/>
</dbReference>
<sequence length="468" mass="50312">MADIFSNATDFGLMEPSSEPDTVLPLYVVTTKSWQAWYQAAADHHQRWIDGQGFTPKPGRVITLPGQDGTLAGAVAIISDQPIWDAATIANALPVQTWQIDHHALGTSFDDSFLLGWALAHYRYTTYRDKPAPARASIMVPAESDSTRIMGLASGTYLGRDMINMPPNKMNPAGLEDTARALAKTHKAKITVIAGAKLASDFPAIDCVGRAAECPPRLIDMRWGKSGPKITLIGKGITFDSGGLDLKPSKAMEMMKKDMGGSAIALGLANALMHANVPIKLRVLVPTAENAVSERSMRPLDIIDTRAKLKVEIGNTDAEGRLVLADAITYALEDEPDLMIDFATLTGAARVALGTELPALFANDDNVARAIIDASNKAHDPLWQLPLFDDYDRHLDAGYAAMSSTGASGYGGAITAALFLRRFAGTDSNWAHIDVMAWNLSARPGRPKGGEVMSLRALFDYIDGLAHS</sequence>
<dbReference type="GO" id="GO:0005737">
    <property type="term" value="C:cytoplasm"/>
    <property type="evidence" value="ECO:0007669"/>
    <property type="project" value="InterPro"/>
</dbReference>
<dbReference type="KEGG" id="apb:SAR116_1483"/>
<protein>
    <submittedName>
        <fullName evidence="7">Leucyl aminopeptidase</fullName>
        <ecNumber evidence="7">3.4.11.1</ecNumber>
    </submittedName>
</protein>
<evidence type="ECO:0000313" key="8">
    <source>
        <dbReference type="Proteomes" id="UP000007460"/>
    </source>
</evidence>
<dbReference type="GO" id="GO:0006508">
    <property type="term" value="P:proteolysis"/>
    <property type="evidence" value="ECO:0007669"/>
    <property type="project" value="UniProtKB-KW"/>
</dbReference>
<dbReference type="Gene3D" id="3.40.220.10">
    <property type="entry name" value="Leucine Aminopeptidase, subunit E, domain 1"/>
    <property type="match status" value="1"/>
</dbReference>
<dbReference type="GO" id="GO:0030145">
    <property type="term" value="F:manganese ion binding"/>
    <property type="evidence" value="ECO:0007669"/>
    <property type="project" value="InterPro"/>
</dbReference>
<dbReference type="PRINTS" id="PR00481">
    <property type="entry name" value="LAMNOPPTDASE"/>
</dbReference>
<evidence type="ECO:0000256" key="4">
    <source>
        <dbReference type="ARBA" id="ARBA00022801"/>
    </source>
</evidence>
<evidence type="ECO:0000256" key="5">
    <source>
        <dbReference type="ARBA" id="ARBA00023211"/>
    </source>
</evidence>
<dbReference type="SUPFAM" id="SSF53187">
    <property type="entry name" value="Zn-dependent exopeptidases"/>
    <property type="match status" value="1"/>
</dbReference>
<evidence type="ECO:0000259" key="6">
    <source>
        <dbReference type="PROSITE" id="PS00631"/>
    </source>
</evidence>
<dbReference type="InterPro" id="IPR000819">
    <property type="entry name" value="Peptidase_M17_C"/>
</dbReference>
<reference evidence="7 8" key="1">
    <citation type="journal article" date="2010" name="J. Bacteriol.">
        <title>Complete genome sequence of "Candidatus Puniceispirillum marinum" IMCC1322, a representative of the SAR116 clade in the Alphaproteobacteria.</title>
        <authorList>
            <person name="Oh H.M."/>
            <person name="Kwon K.K."/>
            <person name="Kang I."/>
            <person name="Kang S.G."/>
            <person name="Lee J.H."/>
            <person name="Kim S.J."/>
            <person name="Cho J.C."/>
        </authorList>
    </citation>
    <scope>NUCLEOTIDE SEQUENCE [LARGE SCALE GENOMIC DNA]</scope>
    <source>
        <strain evidence="7 8">IMCC1322</strain>
    </source>
</reference>
<keyword evidence="5" id="KW-0464">Manganese</keyword>
<dbReference type="RefSeq" id="WP_013046353.1">
    <property type="nucleotide sequence ID" value="NC_014010.1"/>
</dbReference>
<evidence type="ECO:0000256" key="3">
    <source>
        <dbReference type="ARBA" id="ARBA00022670"/>
    </source>
</evidence>
<keyword evidence="3" id="KW-0645">Protease</keyword>
<proteinExistence type="inferred from homology"/>
<dbReference type="PANTHER" id="PTHR11963:SF20">
    <property type="entry name" value="PEPTIDASE B"/>
    <property type="match status" value="1"/>
</dbReference>
<name>D5BTX9_PUNMI</name>
<evidence type="ECO:0000313" key="7">
    <source>
        <dbReference type="EMBL" id="ADE39726.1"/>
    </source>
</evidence>
<keyword evidence="8" id="KW-1185">Reference proteome</keyword>
<dbReference type="AlphaFoldDB" id="D5BTX9"/>
<dbReference type="Pfam" id="PF21337">
    <property type="entry name" value="Peptidase_M17_N_1"/>
    <property type="match status" value="1"/>
</dbReference>
<dbReference type="EMBL" id="CP001751">
    <property type="protein sequence ID" value="ADE39726.1"/>
    <property type="molecule type" value="Genomic_DNA"/>
</dbReference>
<dbReference type="HOGENOM" id="CLU_013734_2_1_5"/>
<dbReference type="CDD" id="cd00433">
    <property type="entry name" value="Peptidase_M17"/>
    <property type="match status" value="1"/>
</dbReference>
<keyword evidence="4 7" id="KW-0378">Hydrolase</keyword>
<evidence type="ECO:0000256" key="2">
    <source>
        <dbReference type="ARBA" id="ARBA00022438"/>
    </source>
</evidence>
<dbReference type="EC" id="3.4.11.1" evidence="7"/>
<dbReference type="Proteomes" id="UP000007460">
    <property type="component" value="Chromosome"/>
</dbReference>
<organism evidence="7 8">
    <name type="scientific">Puniceispirillum marinum (strain IMCC1322)</name>
    <dbReference type="NCBI Taxonomy" id="488538"/>
    <lineage>
        <taxon>Bacteria</taxon>
        <taxon>Pseudomonadati</taxon>
        <taxon>Pseudomonadota</taxon>
        <taxon>Alphaproteobacteria</taxon>
        <taxon>Candidatus Puniceispirillales</taxon>
        <taxon>Candidatus Puniceispirillaceae</taxon>
        <taxon>Candidatus Puniceispirillum</taxon>
    </lineage>
</organism>
<keyword evidence="2 7" id="KW-0031">Aminopeptidase</keyword>
<dbReference type="InterPro" id="IPR043472">
    <property type="entry name" value="Macro_dom-like"/>
</dbReference>